<accession>F1YLZ4</accession>
<dbReference type="EMBL" id="AEUD01000013">
    <property type="protein sequence ID" value="EGD54245.1"/>
    <property type="molecule type" value="Genomic_DNA"/>
</dbReference>
<dbReference type="Proteomes" id="UP000035065">
    <property type="component" value="Unassembled WGS sequence"/>
</dbReference>
<name>F1YLZ4_9ACTN</name>
<comment type="caution">
    <text evidence="1">The sequence shown here is derived from an EMBL/GenBank/DDBJ whole genome shotgun (WGS) entry which is preliminary data.</text>
</comment>
<protein>
    <submittedName>
        <fullName evidence="1">Uncharacterized protein</fullName>
    </submittedName>
</protein>
<proteinExistence type="predicted"/>
<evidence type="ECO:0000313" key="1">
    <source>
        <dbReference type="EMBL" id="EGD54245.1"/>
    </source>
</evidence>
<gene>
    <name evidence="1" type="ORF">SCNU_14691</name>
</gene>
<dbReference type="AlphaFoldDB" id="F1YLZ4"/>
<evidence type="ECO:0000313" key="2">
    <source>
        <dbReference type="Proteomes" id="UP000035065"/>
    </source>
</evidence>
<sequence length="46" mass="5030">MAPAPVREYDRDAEIGGVEVVSTARAKGRGCADVRRVVGERLCRAW</sequence>
<reference evidence="1 2" key="1">
    <citation type="journal article" date="2011" name="J. Bacteriol.">
        <title>Draft Genome Sequence of Gordonia neofelifaecis NRRL B-59395, a Cholesterol-Degrading Actinomycete.</title>
        <authorList>
            <person name="Ge F."/>
            <person name="Li W."/>
            <person name="Chen G."/>
            <person name="Liu Y."/>
            <person name="Zhang G."/>
            <person name="Yong B."/>
            <person name="Wang Q."/>
            <person name="Wang N."/>
            <person name="Huang Z."/>
            <person name="Li W."/>
            <person name="Wang J."/>
            <person name="Wu C."/>
            <person name="Xie Q."/>
            <person name="Liu G."/>
        </authorList>
    </citation>
    <scope>NUCLEOTIDE SEQUENCE [LARGE SCALE GENOMIC DNA]</scope>
    <source>
        <strain evidence="1 2">NRRL B-59395</strain>
    </source>
</reference>
<organism evidence="1 2">
    <name type="scientific">Gordonia neofelifaecis NRRL B-59395</name>
    <dbReference type="NCBI Taxonomy" id="644548"/>
    <lineage>
        <taxon>Bacteria</taxon>
        <taxon>Bacillati</taxon>
        <taxon>Actinomycetota</taxon>
        <taxon>Actinomycetes</taxon>
        <taxon>Mycobacteriales</taxon>
        <taxon>Gordoniaceae</taxon>
        <taxon>Gordonia</taxon>
    </lineage>
</organism>
<keyword evidence="2" id="KW-1185">Reference proteome</keyword>